<proteinExistence type="predicted"/>
<evidence type="ECO:0000313" key="8">
    <source>
        <dbReference type="Proteomes" id="UP000664859"/>
    </source>
</evidence>
<name>A0A836CMH1_9STRA</name>
<dbReference type="Proteomes" id="UP000664859">
    <property type="component" value="Unassembled WGS sequence"/>
</dbReference>
<feature type="domain" description="Amino acid transporter transmembrane" evidence="6">
    <location>
        <begin position="28"/>
        <end position="406"/>
    </location>
</feature>
<dbReference type="GO" id="GO:0015179">
    <property type="term" value="F:L-amino acid transmembrane transporter activity"/>
    <property type="evidence" value="ECO:0007669"/>
    <property type="project" value="TreeGrafter"/>
</dbReference>
<evidence type="ECO:0000259" key="6">
    <source>
        <dbReference type="Pfam" id="PF01490"/>
    </source>
</evidence>
<feature type="transmembrane region" description="Helical" evidence="5">
    <location>
        <begin position="347"/>
        <end position="365"/>
    </location>
</feature>
<dbReference type="Pfam" id="PF01490">
    <property type="entry name" value="Aa_trans"/>
    <property type="match status" value="1"/>
</dbReference>
<comment type="caution">
    <text evidence="7">The sequence shown here is derived from an EMBL/GenBank/DDBJ whole genome shotgun (WGS) entry which is preliminary data.</text>
</comment>
<keyword evidence="4 5" id="KW-0472">Membrane</keyword>
<keyword evidence="3 5" id="KW-1133">Transmembrane helix</keyword>
<evidence type="ECO:0000256" key="4">
    <source>
        <dbReference type="ARBA" id="ARBA00023136"/>
    </source>
</evidence>
<evidence type="ECO:0000256" key="2">
    <source>
        <dbReference type="ARBA" id="ARBA00022692"/>
    </source>
</evidence>
<reference evidence="7" key="1">
    <citation type="submission" date="2021-02" db="EMBL/GenBank/DDBJ databases">
        <title>First Annotated Genome of the Yellow-green Alga Tribonema minus.</title>
        <authorList>
            <person name="Mahan K.M."/>
        </authorList>
    </citation>
    <scope>NUCLEOTIDE SEQUENCE</scope>
    <source>
        <strain evidence="7">UTEX B ZZ1240</strain>
    </source>
</reference>
<protein>
    <submittedName>
        <fullName evidence="7">Transmembrane amino acid transporter protein-domain-containing protein</fullName>
    </submittedName>
</protein>
<dbReference type="GO" id="GO:0016020">
    <property type="term" value="C:membrane"/>
    <property type="evidence" value="ECO:0007669"/>
    <property type="project" value="UniProtKB-SubCell"/>
</dbReference>
<feature type="transmembrane region" description="Helical" evidence="5">
    <location>
        <begin position="148"/>
        <end position="167"/>
    </location>
</feature>
<evidence type="ECO:0000256" key="1">
    <source>
        <dbReference type="ARBA" id="ARBA00004141"/>
    </source>
</evidence>
<dbReference type="AlphaFoldDB" id="A0A836CMH1"/>
<gene>
    <name evidence="7" type="ORF">JKP88DRAFT_259473</name>
</gene>
<sequence length="417" mass="44038">MKPAHIPTYCSLLHLHLTNFNHQEGKAEVGGSIFNLVKNIVGSGILALPGGVAAFSHARGAVVPASVLILLLGLLSGYCFSLIGRACAATNARSYGDAWAATVEPKTVWMPLSSVVAKTFFTCLSYSIIIGDTFAALAQTFAAPAWLAYRPTILSAISGVFLLPLCLMTDLSPLRYTSIVGIAGTLYTAGVMALRYFDGSYALGGRFFNAAASAAKGPLFTGSAALNPLSLILVSMLSTSFIAHYNAPKFYHELKDKTVPKYNTVVGTSFGASILLFVVMTVFPFLTFGGHSSGLILNNYANGDNLATMCRLAIGASIVFGYPLTFITTREGVFSALGVTKPTKTQIRVATVAILSALTGCAMVLRNLGFVVAFGGALLGSAIIYVFPAVMWVGKCKGDMKRGDKLTGWRKVNLPHG</sequence>
<keyword evidence="8" id="KW-1185">Reference proteome</keyword>
<evidence type="ECO:0000256" key="3">
    <source>
        <dbReference type="ARBA" id="ARBA00022989"/>
    </source>
</evidence>
<feature type="transmembrane region" description="Helical" evidence="5">
    <location>
        <begin position="36"/>
        <end position="55"/>
    </location>
</feature>
<dbReference type="PANTHER" id="PTHR22950:SF652">
    <property type="entry name" value="TRANSMEMBRANE AMINO ACID TRANSPORTER FAMILY PROTEIN"/>
    <property type="match status" value="1"/>
</dbReference>
<dbReference type="EMBL" id="JAFCMP010000012">
    <property type="protein sequence ID" value="KAG5192010.1"/>
    <property type="molecule type" value="Genomic_DNA"/>
</dbReference>
<dbReference type="OrthoDB" id="28208at2759"/>
<comment type="subcellular location">
    <subcellularLocation>
        <location evidence="1">Membrane</location>
        <topology evidence="1">Multi-pass membrane protein</topology>
    </subcellularLocation>
</comment>
<feature type="transmembrane region" description="Helical" evidence="5">
    <location>
        <begin position="371"/>
        <end position="393"/>
    </location>
</feature>
<keyword evidence="2 5" id="KW-0812">Transmembrane</keyword>
<accession>A0A836CMH1</accession>
<feature type="transmembrane region" description="Helical" evidence="5">
    <location>
        <begin position="306"/>
        <end position="327"/>
    </location>
</feature>
<feature type="transmembrane region" description="Helical" evidence="5">
    <location>
        <begin position="179"/>
        <end position="197"/>
    </location>
</feature>
<feature type="transmembrane region" description="Helical" evidence="5">
    <location>
        <begin position="264"/>
        <end position="286"/>
    </location>
</feature>
<evidence type="ECO:0000313" key="7">
    <source>
        <dbReference type="EMBL" id="KAG5192010.1"/>
    </source>
</evidence>
<dbReference type="InterPro" id="IPR013057">
    <property type="entry name" value="AA_transpt_TM"/>
</dbReference>
<feature type="transmembrane region" description="Helical" evidence="5">
    <location>
        <begin position="61"/>
        <end position="83"/>
    </location>
</feature>
<organism evidence="7 8">
    <name type="scientific">Tribonema minus</name>
    <dbReference type="NCBI Taxonomy" id="303371"/>
    <lineage>
        <taxon>Eukaryota</taxon>
        <taxon>Sar</taxon>
        <taxon>Stramenopiles</taxon>
        <taxon>Ochrophyta</taxon>
        <taxon>PX clade</taxon>
        <taxon>Xanthophyceae</taxon>
        <taxon>Tribonematales</taxon>
        <taxon>Tribonemataceae</taxon>
        <taxon>Tribonema</taxon>
    </lineage>
</organism>
<feature type="transmembrane region" description="Helical" evidence="5">
    <location>
        <begin position="217"/>
        <end position="243"/>
    </location>
</feature>
<dbReference type="PANTHER" id="PTHR22950">
    <property type="entry name" value="AMINO ACID TRANSPORTER"/>
    <property type="match status" value="1"/>
</dbReference>
<evidence type="ECO:0000256" key="5">
    <source>
        <dbReference type="SAM" id="Phobius"/>
    </source>
</evidence>